<gene>
    <name evidence="4" type="ORF">CP500_020200</name>
</gene>
<reference evidence="4" key="1">
    <citation type="submission" date="2017-10" db="EMBL/GenBank/DDBJ databases">
        <title>Draft genome sequence of the planktic cyanobacteria Tychonema bourrellyi isolated from alpine lentic freshwater.</title>
        <authorList>
            <person name="Tett A."/>
            <person name="Armanini F."/>
            <person name="Asnicar F."/>
            <person name="Boscaini A."/>
            <person name="Pasolli E."/>
            <person name="Zolfo M."/>
            <person name="Donati C."/>
            <person name="Salmaso N."/>
            <person name="Segata N."/>
        </authorList>
    </citation>
    <scope>NUCLEOTIDE SEQUENCE</scope>
    <source>
        <strain evidence="4">FEM_GT703</strain>
    </source>
</reference>
<dbReference type="GO" id="GO:0009236">
    <property type="term" value="P:cobalamin biosynthetic process"/>
    <property type="evidence" value="ECO:0007669"/>
    <property type="project" value="UniProtKB-UniPathway"/>
</dbReference>
<evidence type="ECO:0000256" key="2">
    <source>
        <dbReference type="ARBA" id="ARBA00022573"/>
    </source>
</evidence>
<dbReference type="EMBL" id="NXIB02000163">
    <property type="protein sequence ID" value="PHX53680.1"/>
    <property type="molecule type" value="Genomic_DNA"/>
</dbReference>
<sequence length="249" mass="26728">MKKRLLILGGTGDATQLAARASQIANLDVVSSLAGRTKQPSTPKTGTVRIGGFGGASGLAEYLLDRAIDLLIDATHPFAAQISANAAVAAAECQLPHLMLVRPAWEAVEGDRWIEVESHSEAAMALSEKSQRVFLTIGRQELAAFASLDAIWFLMRAIDPPALDILYPNGKLLLAKGPFLLENERELLTEYRIDTIVSKNSGGDGTYAKIVAARELGIPVVMVRRPPIPAVAVVADVDRAIAWLLQQLN</sequence>
<dbReference type="Proteomes" id="UP000226442">
    <property type="component" value="Unassembled WGS sequence"/>
</dbReference>
<dbReference type="OrthoDB" id="9780707at2"/>
<accession>A0A2G4EW45</accession>
<evidence type="ECO:0000313" key="4">
    <source>
        <dbReference type="EMBL" id="PHX53680.1"/>
    </source>
</evidence>
<evidence type="ECO:0000256" key="3">
    <source>
        <dbReference type="ARBA" id="ARBA00023002"/>
    </source>
</evidence>
<dbReference type="PANTHER" id="PTHR36925">
    <property type="entry name" value="COBALT-PRECORRIN-6A REDUCTASE"/>
    <property type="match status" value="1"/>
</dbReference>
<dbReference type="Pfam" id="PF02571">
    <property type="entry name" value="CbiJ"/>
    <property type="match status" value="1"/>
</dbReference>
<evidence type="ECO:0000256" key="1">
    <source>
        <dbReference type="ARBA" id="ARBA00004953"/>
    </source>
</evidence>
<dbReference type="GO" id="GO:0016994">
    <property type="term" value="F:precorrin-6A reductase activity"/>
    <property type="evidence" value="ECO:0007669"/>
    <property type="project" value="InterPro"/>
</dbReference>
<dbReference type="NCBIfam" id="NF005968">
    <property type="entry name" value="PRK08057.1-2"/>
    <property type="match status" value="1"/>
</dbReference>
<evidence type="ECO:0000313" key="5">
    <source>
        <dbReference type="Proteomes" id="UP000226442"/>
    </source>
</evidence>
<dbReference type="NCBIfam" id="TIGR00715">
    <property type="entry name" value="precor6x_red"/>
    <property type="match status" value="1"/>
</dbReference>
<proteinExistence type="predicted"/>
<organism evidence="4 5">
    <name type="scientific">Tychonema bourrellyi FEM_GT703</name>
    <dbReference type="NCBI Taxonomy" id="2040638"/>
    <lineage>
        <taxon>Bacteria</taxon>
        <taxon>Bacillati</taxon>
        <taxon>Cyanobacteriota</taxon>
        <taxon>Cyanophyceae</taxon>
        <taxon>Oscillatoriophycideae</taxon>
        <taxon>Oscillatoriales</taxon>
        <taxon>Microcoleaceae</taxon>
        <taxon>Tychonema</taxon>
    </lineage>
</organism>
<dbReference type="AlphaFoldDB" id="A0A2G4EW45"/>
<dbReference type="InterPro" id="IPR003723">
    <property type="entry name" value="Precorrin-6x_reduct"/>
</dbReference>
<keyword evidence="5" id="KW-1185">Reference proteome</keyword>
<protein>
    <submittedName>
        <fullName evidence="4">Cobalt-precorrin-6A reductase</fullName>
    </submittedName>
</protein>
<keyword evidence="2" id="KW-0169">Cobalamin biosynthesis</keyword>
<comment type="caution">
    <text evidence="4">The sequence shown here is derived from an EMBL/GenBank/DDBJ whole genome shotgun (WGS) entry which is preliminary data.</text>
</comment>
<keyword evidence="3" id="KW-0560">Oxidoreductase</keyword>
<dbReference type="PROSITE" id="PS51014">
    <property type="entry name" value="COBK_CBIJ"/>
    <property type="match status" value="1"/>
</dbReference>
<dbReference type="PANTHER" id="PTHR36925:SF1">
    <property type="entry name" value="COBALT-PRECORRIN-6A REDUCTASE"/>
    <property type="match status" value="1"/>
</dbReference>
<dbReference type="RefSeq" id="WP_096831767.1">
    <property type="nucleotide sequence ID" value="NZ_NXIB02000163.1"/>
</dbReference>
<comment type="pathway">
    <text evidence="1">Cofactor biosynthesis; adenosylcobalamin biosynthesis.</text>
</comment>
<name>A0A2G4EW45_9CYAN</name>
<dbReference type="UniPathway" id="UPA00148"/>